<protein>
    <submittedName>
        <fullName evidence="2">Uncharacterized protein</fullName>
    </submittedName>
</protein>
<keyword evidence="3" id="KW-1185">Reference proteome</keyword>
<evidence type="ECO:0000256" key="1">
    <source>
        <dbReference type="SAM" id="SignalP"/>
    </source>
</evidence>
<evidence type="ECO:0000313" key="2">
    <source>
        <dbReference type="EMBL" id="NNU33619.1"/>
    </source>
</evidence>
<organism evidence="2 3">
    <name type="scientific">Mucilaginibacter humi</name>
    <dbReference type="NCBI Taxonomy" id="2732510"/>
    <lineage>
        <taxon>Bacteria</taxon>
        <taxon>Pseudomonadati</taxon>
        <taxon>Bacteroidota</taxon>
        <taxon>Sphingobacteriia</taxon>
        <taxon>Sphingobacteriales</taxon>
        <taxon>Sphingobacteriaceae</taxon>
        <taxon>Mucilaginibacter</taxon>
    </lineage>
</organism>
<dbReference type="EMBL" id="JABFCR010000015">
    <property type="protein sequence ID" value="NNU33619.1"/>
    <property type="molecule type" value="Genomic_DNA"/>
</dbReference>
<accession>A0ABX1W304</accession>
<feature type="chain" id="PRO_5045224930" evidence="1">
    <location>
        <begin position="28"/>
        <end position="112"/>
    </location>
</feature>
<feature type="signal peptide" evidence="1">
    <location>
        <begin position="1"/>
        <end position="27"/>
    </location>
</feature>
<keyword evidence="1" id="KW-0732">Signal</keyword>
<dbReference type="Proteomes" id="UP000566071">
    <property type="component" value="Unassembled WGS sequence"/>
</dbReference>
<dbReference type="RefSeq" id="WP_175269309.1">
    <property type="nucleotide sequence ID" value="NZ_JABFCR010000015.1"/>
</dbReference>
<gene>
    <name evidence="2" type="ORF">HK413_04670</name>
</gene>
<proteinExistence type="predicted"/>
<reference evidence="2 3" key="1">
    <citation type="submission" date="2020-05" db="EMBL/GenBank/DDBJ databases">
        <authorList>
            <person name="Khan S.A."/>
            <person name="Jeon C.O."/>
            <person name="Chun B.H."/>
        </authorList>
    </citation>
    <scope>NUCLEOTIDE SEQUENCE [LARGE SCALE GENOMIC DNA]</scope>
    <source>
        <strain evidence="2 3">S1162</strain>
    </source>
</reference>
<evidence type="ECO:0000313" key="3">
    <source>
        <dbReference type="Proteomes" id="UP000566071"/>
    </source>
</evidence>
<name>A0ABX1W304_9SPHI</name>
<comment type="caution">
    <text evidence="2">The sequence shown here is derived from an EMBL/GenBank/DDBJ whole genome shotgun (WGS) entry which is preliminary data.</text>
</comment>
<sequence>MKWAFSVKNKVKAACIFSILTVLLLLANVVSQNHVATLDKTLTSLRNDRLLPAAFAHEMNNLLYENKLMMAKNSSPASIKTNLTAIETLAKKYEATHLTPKKPPNGPFLGCN</sequence>